<dbReference type="GO" id="GO:0005634">
    <property type="term" value="C:nucleus"/>
    <property type="evidence" value="ECO:0007669"/>
    <property type="project" value="TreeGrafter"/>
</dbReference>
<evidence type="ECO:0000256" key="1">
    <source>
        <dbReference type="ARBA" id="ARBA00004173"/>
    </source>
</evidence>
<evidence type="ECO:0000256" key="7">
    <source>
        <dbReference type="SAM" id="MobiDB-lite"/>
    </source>
</evidence>
<dbReference type="SUPFAM" id="SSF48371">
    <property type="entry name" value="ARM repeat"/>
    <property type="match status" value="1"/>
</dbReference>
<evidence type="ECO:0000256" key="6">
    <source>
        <dbReference type="ARBA" id="ARBA00023128"/>
    </source>
</evidence>
<organism evidence="10">
    <name type="scientific">Acromyrmex echinatior</name>
    <name type="common">Panamanian leafcutter ant</name>
    <name type="synonym">Acromyrmex octospinosus echinatior</name>
    <dbReference type="NCBI Taxonomy" id="103372"/>
    <lineage>
        <taxon>Eukaryota</taxon>
        <taxon>Metazoa</taxon>
        <taxon>Ecdysozoa</taxon>
        <taxon>Arthropoda</taxon>
        <taxon>Hexapoda</taxon>
        <taxon>Insecta</taxon>
        <taxon>Pterygota</taxon>
        <taxon>Neoptera</taxon>
        <taxon>Endopterygota</taxon>
        <taxon>Hymenoptera</taxon>
        <taxon>Apocrita</taxon>
        <taxon>Aculeata</taxon>
        <taxon>Formicoidea</taxon>
        <taxon>Formicidae</taxon>
        <taxon>Myrmicinae</taxon>
        <taxon>Acromyrmex</taxon>
    </lineage>
</organism>
<dbReference type="Gene3D" id="3.40.718.10">
    <property type="entry name" value="Isopropylmalate Dehydrogenase"/>
    <property type="match status" value="1"/>
</dbReference>
<dbReference type="InterPro" id="IPR016024">
    <property type="entry name" value="ARM-type_fold"/>
</dbReference>
<evidence type="ECO:0000313" key="10">
    <source>
        <dbReference type="Proteomes" id="UP000007755"/>
    </source>
</evidence>
<feature type="region of interest" description="Disordered" evidence="7">
    <location>
        <begin position="666"/>
        <end position="685"/>
    </location>
</feature>
<dbReference type="FunFam" id="3.40.718.10:FF:000001">
    <property type="entry name" value="Isocitrate dehydrogenase [NAD] subunit, mitochondrial"/>
    <property type="match status" value="1"/>
</dbReference>
<feature type="compositionally biased region" description="Acidic residues" evidence="7">
    <location>
        <begin position="672"/>
        <end position="681"/>
    </location>
</feature>
<comment type="subcellular location">
    <subcellularLocation>
        <location evidence="1">Mitochondrion</location>
    </subcellularLocation>
</comment>
<evidence type="ECO:0000256" key="4">
    <source>
        <dbReference type="ARBA" id="ARBA00022532"/>
    </source>
</evidence>
<comment type="similarity">
    <text evidence="2">Belongs to the isocitrate and isopropylmalate dehydrogenases family.</text>
</comment>
<dbReference type="eggNOG" id="KOG0784">
    <property type="taxonomic scope" value="Eukaryota"/>
</dbReference>
<gene>
    <name evidence="9" type="ORF">G5I_06088</name>
</gene>
<sequence length="1110" mass="125791">MKKEFDDDFTTGETVTGIRQKWYEEYHKAEGPSKHSKSEADVLHLRDEGKRYLDAETTVFQLKQSRLHDSEMKWLKTALQRGTTSDKIAANIVLVQNNPKYNLSRLISLISQVRGAKHNQSGMIITSLKELFLEDLLHPKFKLLKLEEQDLDKLNIENESDSIIMTNTARKRLLAHWYFEDQLREQYERFVLNLSAVASDTVDTNREKAISAISGLLIDNSEQEHKLLELLVNKLGDPSSKVGSKAVFCINKLLYEHPNMKLVILREVEKLLFRRNVSQRTQYYAICLLSQYVLNKNDGEVAATLIEVYLAFFKACLKKGEPDSRMMAAILMGVSRAYPFAKIESKIINEHIDSIYKVVHLGSFNVSLNALNLLHQITSKDESQANRFYSAFYKKLFDRQIGIANKHGVFLNLLYRVLQRDQSILRSYAFIKRILQITFYFPANMVCAMLYIVSKVLQGRKDLKHMLLEPCKAIKVENDVYEVNDSLSDTEDVCVIENENSIMLSNIMIGADSETKSDVKKEADVKVEMQDIKSYDPFCWNPLYAGATKGLNAELEALSRHFHPSVSLFANQIIQGKAIEYTGDPLEDLTLIRFLDRYVFKNPKKLEAKKVQKKNDPLAQRAGYTPKGIRSLPVDSAAYLDEREERIPVDELFLYRYLKQKDEIKKRVKREDDDEDDEDADSVNSEEFNDMLDRMGGSQDFGQDLDDLDIAADIQPRKKKAKQHSEMAARSVLRYLKPKPVIFQSHRCASLSGFDIQHKTPTIKKAMPIPKAHYGGRHTVTMLPGAGIGPELMGYVKEVFKYAGVPVDFEDVEIDPNADDNVDLDYAITSIRRNGVALKGNIETRSTEAGVISRNVALRNELDLYVNVLHCVSYPGVNSRQKNIDIVIVRQNTEGEYSMLEHESVYGVIESMKVITNFNSERVARYAFEYAKRNGRKKVTTVHKANIMKLSDGLFLEISRRVAKDYPDIIHNDMIIDNCCMQLVSNPHQFDVVLTTNLYGAIISNVVCGLLGGAGLLAGKNYGDHYTIFEPGTRNTGTSIAGKNIANPIAMLNAAVDMLRHLGHKHHAAVIQNAINKTINQGIHTRDLGGTATSRDVVDNILKHIKIATA</sequence>
<evidence type="ECO:0000256" key="2">
    <source>
        <dbReference type="ARBA" id="ARBA00007769"/>
    </source>
</evidence>
<dbReference type="InterPro" id="IPR040155">
    <property type="entry name" value="CEBPZ/Mak21-like"/>
</dbReference>
<dbReference type="eggNOG" id="KOG2038">
    <property type="taxonomic scope" value="Eukaryota"/>
</dbReference>
<evidence type="ECO:0000259" key="8">
    <source>
        <dbReference type="SMART" id="SM01329"/>
    </source>
</evidence>
<reference evidence="9" key="1">
    <citation type="submission" date="2011-02" db="EMBL/GenBank/DDBJ databases">
        <title>The genome of the leaf-cutting ant Acromyrmex echinatior suggests key adaptations to social evolution and fungus farming.</title>
        <authorList>
            <person name="Nygaard S."/>
            <person name="Zhang G."/>
        </authorList>
    </citation>
    <scope>NUCLEOTIDE SEQUENCE</scope>
</reference>
<dbReference type="InterPro" id="IPR004434">
    <property type="entry name" value="Isocitrate_DH_NAD"/>
</dbReference>
<dbReference type="NCBIfam" id="TIGR00175">
    <property type="entry name" value="mito_nad_idh"/>
    <property type="match status" value="1"/>
</dbReference>
<dbReference type="Pfam" id="PF00180">
    <property type="entry name" value="Iso_dh"/>
    <property type="match status" value="1"/>
</dbReference>
<dbReference type="OrthoDB" id="10261637at2759"/>
<comment type="similarity">
    <text evidence="3">Belongs to the CBF/MAK21 family.</text>
</comment>
<dbReference type="GO" id="GO:0006099">
    <property type="term" value="P:tricarboxylic acid cycle"/>
    <property type="evidence" value="ECO:0007669"/>
    <property type="project" value="UniProtKB-KW"/>
</dbReference>
<protein>
    <submittedName>
        <fullName evidence="9">CCAAT/enhancer-binding protein zeta</fullName>
    </submittedName>
</protein>
<evidence type="ECO:0000313" key="9">
    <source>
        <dbReference type="EMBL" id="EGI65417.1"/>
    </source>
</evidence>
<accession>F4WK45</accession>
<keyword evidence="6" id="KW-0496">Mitochondrion</keyword>
<dbReference type="EMBL" id="GL888193">
    <property type="protein sequence ID" value="EGI65417.1"/>
    <property type="molecule type" value="Genomic_DNA"/>
</dbReference>
<dbReference type="Gene3D" id="1.25.10.10">
    <property type="entry name" value="Leucine-rich Repeat Variant"/>
    <property type="match status" value="1"/>
</dbReference>
<dbReference type="InterPro" id="IPR024084">
    <property type="entry name" value="IsoPropMal-DH-like_dom"/>
</dbReference>
<dbReference type="Pfam" id="PF03914">
    <property type="entry name" value="CBF"/>
    <property type="match status" value="1"/>
</dbReference>
<dbReference type="PANTHER" id="PTHR12048:SF0">
    <property type="entry name" value="CCAAT_ENHANCER-BINDING PROTEIN ZETA"/>
    <property type="match status" value="1"/>
</dbReference>
<keyword evidence="5" id="KW-0809">Transit peptide</keyword>
<dbReference type="FunCoup" id="F4WK45">
    <property type="interactions" value="1261"/>
</dbReference>
<dbReference type="GO" id="GO:0005739">
    <property type="term" value="C:mitochondrion"/>
    <property type="evidence" value="ECO:0007669"/>
    <property type="project" value="UniProtKB-SubCell"/>
</dbReference>
<dbReference type="InParanoid" id="F4WK45"/>
<keyword evidence="4" id="KW-0816">Tricarboxylic acid cycle</keyword>
<name>F4WK45_ACREC</name>
<dbReference type="Proteomes" id="UP000007755">
    <property type="component" value="Unassembled WGS sequence"/>
</dbReference>
<proteinExistence type="inferred from homology"/>
<keyword evidence="10" id="KW-1185">Reference proteome</keyword>
<dbReference type="InterPro" id="IPR005612">
    <property type="entry name" value="CCAAT-binding_factor"/>
</dbReference>
<feature type="domain" description="Isopropylmalate dehydrogenase-like" evidence="8">
    <location>
        <begin position="779"/>
        <end position="1101"/>
    </location>
</feature>
<dbReference type="InterPro" id="IPR011989">
    <property type="entry name" value="ARM-like"/>
</dbReference>
<evidence type="ECO:0000256" key="5">
    <source>
        <dbReference type="ARBA" id="ARBA00022946"/>
    </source>
</evidence>
<dbReference type="SMART" id="SM01329">
    <property type="entry name" value="Iso_dh"/>
    <property type="match status" value="1"/>
</dbReference>
<dbReference type="PANTHER" id="PTHR12048">
    <property type="entry name" value="CCAAT-BINDING FACTOR-RELATED"/>
    <property type="match status" value="1"/>
</dbReference>
<dbReference type="STRING" id="103372.F4WK45"/>
<dbReference type="SUPFAM" id="SSF53659">
    <property type="entry name" value="Isocitrate/Isopropylmalate dehydrogenase-like"/>
    <property type="match status" value="1"/>
</dbReference>
<dbReference type="AlphaFoldDB" id="F4WK45"/>
<evidence type="ECO:0000256" key="3">
    <source>
        <dbReference type="ARBA" id="ARBA00007797"/>
    </source>
</evidence>